<evidence type="ECO:0008006" key="2">
    <source>
        <dbReference type="Google" id="ProtNLM"/>
    </source>
</evidence>
<evidence type="ECO:0000313" key="1">
    <source>
        <dbReference type="EMBL" id="GAI40530.1"/>
    </source>
</evidence>
<organism evidence="1">
    <name type="scientific">marine sediment metagenome</name>
    <dbReference type="NCBI Taxonomy" id="412755"/>
    <lineage>
        <taxon>unclassified sequences</taxon>
        <taxon>metagenomes</taxon>
        <taxon>ecological metagenomes</taxon>
    </lineage>
</organism>
<proteinExistence type="predicted"/>
<protein>
    <recommendedName>
        <fullName evidence="2">RNA polymerase sigma-70 region 4 domain-containing protein</fullName>
    </recommendedName>
</protein>
<sequence>MGSGLINEVHSQKFNERDRRVGHIFGGKIKKEPLGDERIYVAHVWYGYTLRQIGEFLGVHYSTVGKALKKAKGRK</sequence>
<gene>
    <name evidence="1" type="ORF">S06H3_42663</name>
</gene>
<comment type="caution">
    <text evidence="1">The sequence shown here is derived from an EMBL/GenBank/DDBJ whole genome shotgun (WGS) entry which is preliminary data.</text>
</comment>
<accession>X1PNC8</accession>
<dbReference type="EMBL" id="BARV01026404">
    <property type="protein sequence ID" value="GAI40530.1"/>
    <property type="molecule type" value="Genomic_DNA"/>
</dbReference>
<dbReference type="AlphaFoldDB" id="X1PNC8"/>
<reference evidence="1" key="1">
    <citation type="journal article" date="2014" name="Front. Microbiol.">
        <title>High frequency of phylogenetically diverse reductive dehalogenase-homologous genes in deep subseafloor sedimentary metagenomes.</title>
        <authorList>
            <person name="Kawai M."/>
            <person name="Futagami T."/>
            <person name="Toyoda A."/>
            <person name="Takaki Y."/>
            <person name="Nishi S."/>
            <person name="Hori S."/>
            <person name="Arai W."/>
            <person name="Tsubouchi T."/>
            <person name="Morono Y."/>
            <person name="Uchiyama I."/>
            <person name="Ito T."/>
            <person name="Fujiyama A."/>
            <person name="Inagaki F."/>
            <person name="Takami H."/>
        </authorList>
    </citation>
    <scope>NUCLEOTIDE SEQUENCE</scope>
    <source>
        <strain evidence="1">Expedition CK06-06</strain>
    </source>
</reference>
<name>X1PNC8_9ZZZZ</name>